<dbReference type="Pfam" id="PF07730">
    <property type="entry name" value="HisKA_3"/>
    <property type="match status" value="1"/>
</dbReference>
<dbReference type="PANTHER" id="PTHR24421">
    <property type="entry name" value="NITRATE/NITRITE SENSOR PROTEIN NARX-RELATED"/>
    <property type="match status" value="1"/>
</dbReference>
<evidence type="ECO:0000256" key="7">
    <source>
        <dbReference type="ARBA" id="ARBA00022840"/>
    </source>
</evidence>
<dbReference type="PANTHER" id="PTHR24421:SF10">
    <property type="entry name" value="NITRATE_NITRITE SENSOR PROTEIN NARQ"/>
    <property type="match status" value="1"/>
</dbReference>
<keyword evidence="9" id="KW-0812">Transmembrane</keyword>
<keyword evidence="9" id="KW-1133">Transmembrane helix</keyword>
<reference evidence="11 12" key="1">
    <citation type="submission" date="2019-03" db="EMBL/GenBank/DDBJ databases">
        <title>Genomic Encyclopedia of Type Strains, Phase IV (KMG-IV): sequencing the most valuable type-strain genomes for metagenomic binning, comparative biology and taxonomic classification.</title>
        <authorList>
            <person name="Goeker M."/>
        </authorList>
    </citation>
    <scope>NUCLEOTIDE SEQUENCE [LARGE SCALE GENOMIC DNA]</scope>
    <source>
        <strain evidence="11 12">DSM 46770</strain>
    </source>
</reference>
<evidence type="ECO:0000259" key="10">
    <source>
        <dbReference type="SMART" id="SM00387"/>
    </source>
</evidence>
<dbReference type="EMBL" id="SNYN01000005">
    <property type="protein sequence ID" value="TDQ53032.1"/>
    <property type="molecule type" value="Genomic_DNA"/>
</dbReference>
<feature type="transmembrane region" description="Helical" evidence="9">
    <location>
        <begin position="20"/>
        <end position="47"/>
    </location>
</feature>
<keyword evidence="7" id="KW-0067">ATP-binding</keyword>
<evidence type="ECO:0000256" key="5">
    <source>
        <dbReference type="ARBA" id="ARBA00022741"/>
    </source>
</evidence>
<dbReference type="GO" id="GO:0046983">
    <property type="term" value="F:protein dimerization activity"/>
    <property type="evidence" value="ECO:0007669"/>
    <property type="project" value="InterPro"/>
</dbReference>
<accession>A0A4R6UZL8</accession>
<dbReference type="InterPro" id="IPR011712">
    <property type="entry name" value="Sig_transdc_His_kin_sub3_dim/P"/>
</dbReference>
<evidence type="ECO:0000313" key="12">
    <source>
        <dbReference type="Proteomes" id="UP000295281"/>
    </source>
</evidence>
<proteinExistence type="predicted"/>
<evidence type="ECO:0000256" key="8">
    <source>
        <dbReference type="ARBA" id="ARBA00023012"/>
    </source>
</evidence>
<keyword evidence="8" id="KW-0902">Two-component regulatory system</keyword>
<keyword evidence="4" id="KW-0808">Transferase</keyword>
<protein>
    <recommendedName>
        <fullName evidence="2">histidine kinase</fullName>
        <ecNumber evidence="2">2.7.13.3</ecNumber>
    </recommendedName>
</protein>
<dbReference type="Proteomes" id="UP000295281">
    <property type="component" value="Unassembled WGS sequence"/>
</dbReference>
<dbReference type="InterPro" id="IPR036890">
    <property type="entry name" value="HATPase_C_sf"/>
</dbReference>
<dbReference type="GO" id="GO:0016020">
    <property type="term" value="C:membrane"/>
    <property type="evidence" value="ECO:0007669"/>
    <property type="project" value="InterPro"/>
</dbReference>
<dbReference type="GO" id="GO:0000155">
    <property type="term" value="F:phosphorelay sensor kinase activity"/>
    <property type="evidence" value="ECO:0007669"/>
    <property type="project" value="InterPro"/>
</dbReference>
<dbReference type="SUPFAM" id="SSF55874">
    <property type="entry name" value="ATPase domain of HSP90 chaperone/DNA topoisomerase II/histidine kinase"/>
    <property type="match status" value="1"/>
</dbReference>
<dbReference type="AlphaFoldDB" id="A0A4R6UZL8"/>
<dbReference type="Gene3D" id="1.20.5.1930">
    <property type="match status" value="1"/>
</dbReference>
<dbReference type="CDD" id="cd16917">
    <property type="entry name" value="HATPase_UhpB-NarQ-NarX-like"/>
    <property type="match status" value="1"/>
</dbReference>
<name>A0A4R6UZL8_9ACTN</name>
<evidence type="ECO:0000256" key="6">
    <source>
        <dbReference type="ARBA" id="ARBA00022777"/>
    </source>
</evidence>
<keyword evidence="12" id="KW-1185">Reference proteome</keyword>
<sequence length="416" mass="44183">MRGDGVARLLGRWGFLLAGVLAGVLAGAVTAVAEVCLLCAVGAAAALTAPWPRARRTVSGWFSAATGRLVAVERARLSVLLGRDVVVERSGREAGYFALRAPLGLVGGYVSLTLLFVAALLFAGSLWDLVTGRSETLTLALPGVYLNQASWMVGAAYGVGALVLATLWSVAVATGERRIFGWFMGPDARELMERRIVELTATRAGVLRAIDDERRRIERDLHDGVQQRVVALAMLLGRARRGTDPGRTLDLVGQAHAESRQLLDELRDVAWRVYPTALDDLGLEAALAGVAERAPVSVSVHYGLSRRPAPEVETALYFVAREAITNAAKHAGARDVTVVLSEDPDERGRRGGTVAVRVSDDGRGGADAAGGGLSGLARRVAALDGRFDVRSPRGGPTTVTAILPDLRQHPIRRMPT</sequence>
<keyword evidence="6 11" id="KW-0418">Kinase</keyword>
<evidence type="ECO:0000256" key="3">
    <source>
        <dbReference type="ARBA" id="ARBA00022553"/>
    </source>
</evidence>
<comment type="catalytic activity">
    <reaction evidence="1">
        <text>ATP + protein L-histidine = ADP + protein N-phospho-L-histidine.</text>
        <dbReference type="EC" id="2.7.13.3"/>
    </reaction>
</comment>
<dbReference type="InterPro" id="IPR003594">
    <property type="entry name" value="HATPase_dom"/>
</dbReference>
<dbReference type="EC" id="2.7.13.3" evidence="2"/>
<dbReference type="Gene3D" id="3.30.565.10">
    <property type="entry name" value="Histidine kinase-like ATPase, C-terminal domain"/>
    <property type="match status" value="1"/>
</dbReference>
<dbReference type="Pfam" id="PF02518">
    <property type="entry name" value="HATPase_c"/>
    <property type="match status" value="1"/>
</dbReference>
<feature type="domain" description="Histidine kinase/HSP90-like ATPase" evidence="10">
    <location>
        <begin position="311"/>
        <end position="407"/>
    </location>
</feature>
<feature type="transmembrane region" description="Helical" evidence="9">
    <location>
        <begin position="150"/>
        <end position="174"/>
    </location>
</feature>
<evidence type="ECO:0000256" key="1">
    <source>
        <dbReference type="ARBA" id="ARBA00000085"/>
    </source>
</evidence>
<keyword evidence="5" id="KW-0547">Nucleotide-binding</keyword>
<dbReference type="InterPro" id="IPR050482">
    <property type="entry name" value="Sensor_HK_TwoCompSys"/>
</dbReference>
<comment type="caution">
    <text evidence="11">The sequence shown here is derived from an EMBL/GenBank/DDBJ whole genome shotgun (WGS) entry which is preliminary data.</text>
</comment>
<dbReference type="SMART" id="SM00387">
    <property type="entry name" value="HATPase_c"/>
    <property type="match status" value="1"/>
</dbReference>
<keyword evidence="3" id="KW-0597">Phosphoprotein</keyword>
<organism evidence="11 12">
    <name type="scientific">Actinorugispora endophytica</name>
    <dbReference type="NCBI Taxonomy" id="1605990"/>
    <lineage>
        <taxon>Bacteria</taxon>
        <taxon>Bacillati</taxon>
        <taxon>Actinomycetota</taxon>
        <taxon>Actinomycetes</taxon>
        <taxon>Streptosporangiales</taxon>
        <taxon>Nocardiopsidaceae</taxon>
        <taxon>Actinorugispora</taxon>
    </lineage>
</organism>
<keyword evidence="9" id="KW-0472">Membrane</keyword>
<gene>
    <name evidence="11" type="ORF">EV190_105150</name>
</gene>
<evidence type="ECO:0000313" key="11">
    <source>
        <dbReference type="EMBL" id="TDQ53032.1"/>
    </source>
</evidence>
<evidence type="ECO:0000256" key="4">
    <source>
        <dbReference type="ARBA" id="ARBA00022679"/>
    </source>
</evidence>
<feature type="transmembrane region" description="Helical" evidence="9">
    <location>
        <begin position="109"/>
        <end position="130"/>
    </location>
</feature>
<evidence type="ECO:0000256" key="2">
    <source>
        <dbReference type="ARBA" id="ARBA00012438"/>
    </source>
</evidence>
<evidence type="ECO:0000256" key="9">
    <source>
        <dbReference type="SAM" id="Phobius"/>
    </source>
</evidence>
<dbReference type="GO" id="GO:0005524">
    <property type="term" value="F:ATP binding"/>
    <property type="evidence" value="ECO:0007669"/>
    <property type="project" value="UniProtKB-KW"/>
</dbReference>